<protein>
    <recommendedName>
        <fullName evidence="5">GDP-mannose pyrophosphatase</fullName>
    </recommendedName>
    <alternativeName>
        <fullName evidence="7">GDP-mannose hydrolase</fullName>
    </alternativeName>
    <alternativeName>
        <fullName evidence="8">GDPMK</fullName>
    </alternativeName>
</protein>
<evidence type="ECO:0000256" key="2">
    <source>
        <dbReference type="ARBA" id="ARBA00001946"/>
    </source>
</evidence>
<reference evidence="12 13" key="1">
    <citation type="submission" date="2016-10" db="EMBL/GenBank/DDBJ databases">
        <authorList>
            <person name="de Groot N.N."/>
        </authorList>
    </citation>
    <scope>NUCLEOTIDE SEQUENCE [LARGE SCALE GENOMIC DNA]</scope>
    <source>
        <strain evidence="12 13">DSM 2698</strain>
    </source>
</reference>
<dbReference type="GO" id="GO:0006753">
    <property type="term" value="P:nucleoside phosphate metabolic process"/>
    <property type="evidence" value="ECO:0007669"/>
    <property type="project" value="TreeGrafter"/>
</dbReference>
<comment type="cofactor">
    <cofactor evidence="2 9">
        <name>Mg(2+)</name>
        <dbReference type="ChEBI" id="CHEBI:18420"/>
    </cofactor>
</comment>
<dbReference type="PANTHER" id="PTHR11839:SF18">
    <property type="entry name" value="NUDIX HYDROLASE DOMAIN-CONTAINING PROTEIN"/>
    <property type="match status" value="1"/>
</dbReference>
<dbReference type="GO" id="GO:0005829">
    <property type="term" value="C:cytosol"/>
    <property type="evidence" value="ECO:0007669"/>
    <property type="project" value="TreeGrafter"/>
</dbReference>
<dbReference type="SUPFAM" id="SSF55811">
    <property type="entry name" value="Nudix"/>
    <property type="match status" value="1"/>
</dbReference>
<evidence type="ECO:0000256" key="3">
    <source>
        <dbReference type="ARBA" id="ARBA00007275"/>
    </source>
</evidence>
<dbReference type="RefSeq" id="WP_170130394.1">
    <property type="nucleotide sequence ID" value="NZ_FMVW01000001.1"/>
</dbReference>
<keyword evidence="9" id="KW-0460">Magnesium</keyword>
<dbReference type="EMBL" id="FMVW01000001">
    <property type="protein sequence ID" value="SCZ24511.1"/>
    <property type="molecule type" value="Genomic_DNA"/>
</dbReference>
<dbReference type="PROSITE" id="PS00893">
    <property type="entry name" value="NUDIX_BOX"/>
    <property type="match status" value="1"/>
</dbReference>
<accession>A0A1G5MIP0</accession>
<dbReference type="AlphaFoldDB" id="A0A1G5MIP0"/>
<evidence type="ECO:0000256" key="4">
    <source>
        <dbReference type="ARBA" id="ARBA00011738"/>
    </source>
</evidence>
<dbReference type="InterPro" id="IPR015797">
    <property type="entry name" value="NUDIX_hydrolase-like_dom_sf"/>
</dbReference>
<evidence type="ECO:0000313" key="12">
    <source>
        <dbReference type="EMBL" id="SCZ24511.1"/>
    </source>
</evidence>
<organism evidence="12 13">
    <name type="scientific">Afifella marina DSM 2698</name>
    <dbReference type="NCBI Taxonomy" id="1120955"/>
    <lineage>
        <taxon>Bacteria</taxon>
        <taxon>Pseudomonadati</taxon>
        <taxon>Pseudomonadota</taxon>
        <taxon>Alphaproteobacteria</taxon>
        <taxon>Hyphomicrobiales</taxon>
        <taxon>Afifellaceae</taxon>
        <taxon>Afifella</taxon>
    </lineage>
</organism>
<dbReference type="GO" id="GO:0016818">
    <property type="term" value="F:hydrolase activity, acting on acid anhydrides, in phosphorus-containing anhydrides"/>
    <property type="evidence" value="ECO:0007669"/>
    <property type="project" value="InterPro"/>
</dbReference>
<evidence type="ECO:0000256" key="9">
    <source>
        <dbReference type="PIRSR" id="PIRSR604385-2"/>
    </source>
</evidence>
<dbReference type="NCBIfam" id="TIGR00052">
    <property type="entry name" value="nudix-type nucleoside diphosphatase, YffH/AdpP family"/>
    <property type="match status" value="1"/>
</dbReference>
<gene>
    <name evidence="12" type="ORF">SAMN03080610_00688</name>
</gene>
<dbReference type="Gene3D" id="3.90.79.10">
    <property type="entry name" value="Nucleoside Triphosphate Pyrophosphohydrolase"/>
    <property type="match status" value="1"/>
</dbReference>
<feature type="domain" description="Nudix hydrolase" evidence="11">
    <location>
        <begin position="40"/>
        <end position="179"/>
    </location>
</feature>
<evidence type="ECO:0000256" key="8">
    <source>
        <dbReference type="ARBA" id="ARBA00032272"/>
    </source>
</evidence>
<evidence type="ECO:0000256" key="5">
    <source>
        <dbReference type="ARBA" id="ARBA00016377"/>
    </source>
</evidence>
<evidence type="ECO:0000256" key="6">
    <source>
        <dbReference type="ARBA" id="ARBA00022801"/>
    </source>
</evidence>
<comment type="similarity">
    <text evidence="3">Belongs to the Nudix hydrolase family. NudK subfamily.</text>
</comment>
<dbReference type="InterPro" id="IPR004385">
    <property type="entry name" value="NDP_pyrophosphatase"/>
</dbReference>
<evidence type="ECO:0000256" key="10">
    <source>
        <dbReference type="PIRSR" id="PIRSR604385-3"/>
    </source>
</evidence>
<dbReference type="PANTHER" id="PTHR11839">
    <property type="entry name" value="UDP/ADP-SUGAR PYROPHOSPHATASE"/>
    <property type="match status" value="1"/>
</dbReference>
<evidence type="ECO:0000256" key="7">
    <source>
        <dbReference type="ARBA" id="ARBA00032162"/>
    </source>
</evidence>
<feature type="binding site" evidence="9">
    <location>
        <position position="81"/>
    </location>
    <ligand>
        <name>Mg(2+)</name>
        <dbReference type="ChEBI" id="CHEBI:18420"/>
        <label>1</label>
    </ligand>
</feature>
<feature type="binding site" evidence="9">
    <location>
        <position position="101"/>
    </location>
    <ligand>
        <name>Mg(2+)</name>
        <dbReference type="ChEBI" id="CHEBI:18420"/>
        <label>1</label>
    </ligand>
</feature>
<keyword evidence="9" id="KW-0479">Metal-binding</keyword>
<evidence type="ECO:0000313" key="13">
    <source>
        <dbReference type="Proteomes" id="UP000199347"/>
    </source>
</evidence>
<name>A0A1G5MIP0_AFIMA</name>
<dbReference type="PROSITE" id="PS51462">
    <property type="entry name" value="NUDIX"/>
    <property type="match status" value="1"/>
</dbReference>
<sequence>MKKPLPEIVERRRVYDGWNQMDELTVTGLSSQAHKREVIDHGDAASLLPYDVERRTILLVNQWRAPLAGRPEGGFIMEACAGIIDPGETPAEAALREAEEELGVKLKKAEHVASVYPAPGCLTEFAHLFLAPYRPEDRKNAGGGKDEEGEAIEVVEMSFDRLFALVREAGINDAKTLILAQALLLRGL</sequence>
<dbReference type="Proteomes" id="UP000199347">
    <property type="component" value="Unassembled WGS sequence"/>
</dbReference>
<evidence type="ECO:0000259" key="11">
    <source>
        <dbReference type="PROSITE" id="PS51462"/>
    </source>
</evidence>
<feature type="binding site" evidence="9">
    <location>
        <position position="150"/>
    </location>
    <ligand>
        <name>Mg(2+)</name>
        <dbReference type="ChEBI" id="CHEBI:18420"/>
        <label>1</label>
    </ligand>
</feature>
<keyword evidence="6" id="KW-0378">Hydrolase</keyword>
<dbReference type="GO" id="GO:0019693">
    <property type="term" value="P:ribose phosphate metabolic process"/>
    <property type="evidence" value="ECO:0007669"/>
    <property type="project" value="TreeGrafter"/>
</dbReference>
<comment type="subunit">
    <text evidence="4">Homodimer.</text>
</comment>
<dbReference type="InterPro" id="IPR020084">
    <property type="entry name" value="NUDIX_hydrolase_CS"/>
</dbReference>
<feature type="binding site" evidence="9">
    <location>
        <position position="97"/>
    </location>
    <ligand>
        <name>Mg(2+)</name>
        <dbReference type="ChEBI" id="CHEBI:18420"/>
        <label>1</label>
    </ligand>
</feature>
<comment type="catalytic activity">
    <reaction evidence="1">
        <text>GDP-alpha-D-mannose + H2O = alpha-D-mannose 1-phosphate + GMP + 2 H(+)</text>
        <dbReference type="Rhea" id="RHEA:27978"/>
        <dbReference type="ChEBI" id="CHEBI:15377"/>
        <dbReference type="ChEBI" id="CHEBI:15378"/>
        <dbReference type="ChEBI" id="CHEBI:57527"/>
        <dbReference type="ChEBI" id="CHEBI:58115"/>
        <dbReference type="ChEBI" id="CHEBI:58409"/>
    </reaction>
</comment>
<keyword evidence="13" id="KW-1185">Reference proteome</keyword>
<dbReference type="Pfam" id="PF00293">
    <property type="entry name" value="NUDIX"/>
    <property type="match status" value="1"/>
</dbReference>
<dbReference type="InterPro" id="IPR000086">
    <property type="entry name" value="NUDIX_hydrolase_dom"/>
</dbReference>
<dbReference type="GO" id="GO:0046872">
    <property type="term" value="F:metal ion binding"/>
    <property type="evidence" value="ECO:0007669"/>
    <property type="project" value="UniProtKB-KW"/>
</dbReference>
<feature type="short sequence motif" description="Nudix box" evidence="10">
    <location>
        <begin position="82"/>
        <end position="104"/>
    </location>
</feature>
<dbReference type="STRING" id="1120955.SAMN03080610_00688"/>
<proteinExistence type="inferred from homology"/>
<evidence type="ECO:0000256" key="1">
    <source>
        <dbReference type="ARBA" id="ARBA00000847"/>
    </source>
</evidence>